<reference evidence="1 2" key="1">
    <citation type="submission" date="2015-09" db="EMBL/GenBank/DDBJ databases">
        <authorList>
            <consortium name="Pathogen Informatics"/>
        </authorList>
    </citation>
    <scope>NUCLEOTIDE SEQUENCE [LARGE SCALE GENOMIC DNA]</scope>
    <source>
        <strain evidence="1 2">2789STDY5834898</strain>
    </source>
</reference>
<dbReference type="EMBL" id="CZAO01000008">
    <property type="protein sequence ID" value="CUP58444.1"/>
    <property type="molecule type" value="Genomic_DNA"/>
</dbReference>
<dbReference type="Proteomes" id="UP000095766">
    <property type="component" value="Unassembled WGS sequence"/>
</dbReference>
<proteinExistence type="predicted"/>
<dbReference type="AlphaFoldDB" id="A0A174PBQ5"/>
<protein>
    <submittedName>
        <fullName evidence="1">Uncharacterized protein</fullName>
    </submittedName>
</protein>
<organism evidence="1 2">
    <name type="scientific">Bacteroides uniformis</name>
    <dbReference type="NCBI Taxonomy" id="820"/>
    <lineage>
        <taxon>Bacteria</taxon>
        <taxon>Pseudomonadati</taxon>
        <taxon>Bacteroidota</taxon>
        <taxon>Bacteroidia</taxon>
        <taxon>Bacteroidales</taxon>
        <taxon>Bacteroidaceae</taxon>
        <taxon>Bacteroides</taxon>
    </lineage>
</organism>
<sequence>MFLLGCPIFIMNKKNELALQVLTLAVLASKGLKIARLSGNRNFDEKVVKAKMKSMKANGMLVPAIILDAMKVIEAGLEIVDFETGEIISAADAARYVVLADANHRYKAHLNLLEANKDLKDEEKYKGEFYLIYALNEEITVSRMFSEINICTNPWKGGDFPKGAKMACKEELPLLDFIVKLTEQGYPLPTASKWGTFKASITKEIMADAMAGKISDKLRKTNGLERGEKLLKAAAKHLSKEVLKSRTLVDWVINKYDEADDEQKVSVIGNLVDFFSSLSKEKAEQIEKAKGQRGGDTKETIINRLLNKFYEQFKQSQRTSTDE</sequence>
<gene>
    <name evidence="1" type="ORF">ERS852510_01863</name>
</gene>
<accession>A0A174PBQ5</accession>
<name>A0A174PBQ5_BACUN</name>
<evidence type="ECO:0000313" key="2">
    <source>
        <dbReference type="Proteomes" id="UP000095766"/>
    </source>
</evidence>
<evidence type="ECO:0000313" key="1">
    <source>
        <dbReference type="EMBL" id="CUP58444.1"/>
    </source>
</evidence>